<dbReference type="Proteomes" id="UP001596241">
    <property type="component" value="Unassembled WGS sequence"/>
</dbReference>
<reference evidence="4" key="1">
    <citation type="journal article" date="2019" name="Int. J. Syst. Evol. Microbiol.">
        <title>The Global Catalogue of Microorganisms (GCM) 10K type strain sequencing project: providing services to taxonomists for standard genome sequencing and annotation.</title>
        <authorList>
            <consortium name="The Broad Institute Genomics Platform"/>
            <consortium name="The Broad Institute Genome Sequencing Center for Infectious Disease"/>
            <person name="Wu L."/>
            <person name="Ma J."/>
        </authorList>
    </citation>
    <scope>NUCLEOTIDE SEQUENCE [LARGE SCALE GENOMIC DNA]</scope>
    <source>
        <strain evidence="4">CGMCC 1.15809</strain>
    </source>
</reference>
<gene>
    <name evidence="3" type="ORF">ACFP3M_03865</name>
</gene>
<evidence type="ECO:0000313" key="3">
    <source>
        <dbReference type="EMBL" id="MFC5891957.1"/>
    </source>
</evidence>
<evidence type="ECO:0000256" key="1">
    <source>
        <dbReference type="SAM" id="MobiDB-lite"/>
    </source>
</evidence>
<dbReference type="InterPro" id="IPR009872">
    <property type="entry name" value="DUF1427"/>
</dbReference>
<dbReference type="NCBIfam" id="TIGR03510">
    <property type="entry name" value="XapX"/>
    <property type="match status" value="1"/>
</dbReference>
<comment type="caution">
    <text evidence="3">The sequence shown here is derived from an EMBL/GenBank/DDBJ whole genome shotgun (WGS) entry which is preliminary data.</text>
</comment>
<name>A0ABW1FDE8_9ACTN</name>
<dbReference type="RefSeq" id="WP_345092664.1">
    <property type="nucleotide sequence ID" value="NZ_BAAAWG010000022.1"/>
</dbReference>
<feature type="region of interest" description="Disordered" evidence="1">
    <location>
        <begin position="59"/>
        <end position="96"/>
    </location>
</feature>
<evidence type="ECO:0000256" key="2">
    <source>
        <dbReference type="SAM" id="Phobius"/>
    </source>
</evidence>
<feature type="transmembrane region" description="Helical" evidence="2">
    <location>
        <begin position="36"/>
        <end position="57"/>
    </location>
</feature>
<dbReference type="EMBL" id="JBHSPW010000002">
    <property type="protein sequence ID" value="MFC5891957.1"/>
    <property type="molecule type" value="Genomic_DNA"/>
</dbReference>
<organism evidence="3 4">
    <name type="scientific">Streptomyces ramulosus</name>
    <dbReference type="NCBI Taxonomy" id="47762"/>
    <lineage>
        <taxon>Bacteria</taxon>
        <taxon>Bacillati</taxon>
        <taxon>Actinomycetota</taxon>
        <taxon>Actinomycetes</taxon>
        <taxon>Kitasatosporales</taxon>
        <taxon>Streptomycetaceae</taxon>
        <taxon>Streptomyces</taxon>
    </lineage>
</organism>
<keyword evidence="2" id="KW-0812">Transmembrane</keyword>
<keyword evidence="2" id="KW-0472">Membrane</keyword>
<keyword evidence="2" id="KW-1133">Transmembrane helix</keyword>
<evidence type="ECO:0000313" key="4">
    <source>
        <dbReference type="Proteomes" id="UP001596241"/>
    </source>
</evidence>
<protein>
    <submittedName>
        <fullName evidence="3">DUF1427 family protein</fullName>
    </submittedName>
</protein>
<keyword evidence="4" id="KW-1185">Reference proteome</keyword>
<proteinExistence type="predicted"/>
<accession>A0ABW1FDE8</accession>
<feature type="transmembrane region" description="Helical" evidence="2">
    <location>
        <begin position="12"/>
        <end position="30"/>
    </location>
</feature>
<dbReference type="Pfam" id="PF07235">
    <property type="entry name" value="DUF1427"/>
    <property type="match status" value="1"/>
</dbReference>
<dbReference type="InterPro" id="IPR020017">
    <property type="entry name" value="XapX_domain"/>
</dbReference>
<sequence>MTGFRATARRYAVSLGAGIAAGLLYGLMGVRSPAPPWPALLGLLAIVAAESAVRGLLTRMRSARTRPRPHPGTDHASRGTPTEPAARSDLAMTHGK</sequence>